<dbReference type="EMBL" id="CP072801">
    <property type="protein sequence ID" value="QTR48280.1"/>
    <property type="molecule type" value="Genomic_DNA"/>
</dbReference>
<dbReference type="Gene3D" id="2.40.70.10">
    <property type="entry name" value="Acid Proteases"/>
    <property type="match status" value="1"/>
</dbReference>
<keyword evidence="2" id="KW-0378">Hydrolase</keyword>
<name>A0ABX7WX80_9GAMM</name>
<dbReference type="Pfam" id="PF05618">
    <property type="entry name" value="Zn_protease"/>
    <property type="match status" value="1"/>
</dbReference>
<gene>
    <name evidence="2" type="ORF">J9253_00740</name>
</gene>
<proteinExistence type="predicted"/>
<dbReference type="SUPFAM" id="SSF50630">
    <property type="entry name" value="Acid proteases"/>
    <property type="match status" value="1"/>
</dbReference>
<keyword evidence="2" id="KW-0645">Protease</keyword>
<dbReference type="GO" id="GO:0008233">
    <property type="term" value="F:peptidase activity"/>
    <property type="evidence" value="ECO:0007669"/>
    <property type="project" value="UniProtKB-KW"/>
</dbReference>
<evidence type="ECO:0000313" key="3">
    <source>
        <dbReference type="Proteomes" id="UP000672039"/>
    </source>
</evidence>
<dbReference type="GO" id="GO:0006508">
    <property type="term" value="P:proteolysis"/>
    <property type="evidence" value="ECO:0007669"/>
    <property type="project" value="UniProtKB-KW"/>
</dbReference>
<reference evidence="2 3" key="1">
    <citation type="submission" date="2021-04" db="EMBL/GenBank/DDBJ databases">
        <title>Genomics, taxonomy and metabolism of representatives of sulfur bacteria of the genus Thiothrix: Thiothrix fructosivorans QT, Thiothrix unzii A1T and three new species, Thiothrix subterranea sp. nov., Thiothrix litoralis sp. nov. and 'Candidatus Thiothrix anitrata' sp. nov.</title>
        <authorList>
            <person name="Ravin N.V."/>
            <person name="Smolyakov D."/>
            <person name="Rudenko T.S."/>
            <person name="Mardanov A.V."/>
            <person name="Beletsky A.V."/>
            <person name="Markov N.D."/>
            <person name="Fomenkov A.I."/>
            <person name="Roberts R.J."/>
            <person name="Karnachuk O.V."/>
            <person name="Novikov A."/>
            <person name="Grabovich M.Y."/>
        </authorList>
    </citation>
    <scope>NUCLEOTIDE SEQUENCE [LARGE SCALE GENOMIC DNA]</scope>
    <source>
        <strain evidence="2 3">AS</strain>
    </source>
</reference>
<sequence>MEKILLGWREWLALPDLGIPAIKAKVDTGAKTSALHAFELERFQRQQKDYVRFALHPLQLRDTPALECYAPLLDQRMVSDSGGHRELRYVIETRLVMRGHEWPIELTLTNRDSMRFRMLLGRTAMENKALVDPAASYYMGKLNYRKIYA</sequence>
<dbReference type="InterPro" id="IPR021109">
    <property type="entry name" value="Peptidase_aspartic_dom_sf"/>
</dbReference>
<protein>
    <submittedName>
        <fullName evidence="2">ATP-dependent zinc protease</fullName>
    </submittedName>
</protein>
<organism evidence="2 3">
    <name type="scientific">Thiothrix litoralis</name>
    <dbReference type="NCBI Taxonomy" id="2891210"/>
    <lineage>
        <taxon>Bacteria</taxon>
        <taxon>Pseudomonadati</taxon>
        <taxon>Pseudomonadota</taxon>
        <taxon>Gammaproteobacteria</taxon>
        <taxon>Thiotrichales</taxon>
        <taxon>Thiotrichaceae</taxon>
        <taxon>Thiothrix</taxon>
    </lineage>
</organism>
<dbReference type="PANTHER" id="PTHR38037">
    <property type="entry name" value="ZN_PROTEASE DOMAIN-CONTAINING PROTEIN"/>
    <property type="match status" value="1"/>
</dbReference>
<accession>A0ABX7WX80</accession>
<evidence type="ECO:0000259" key="1">
    <source>
        <dbReference type="Pfam" id="PF05618"/>
    </source>
</evidence>
<keyword evidence="3" id="KW-1185">Reference proteome</keyword>
<dbReference type="Proteomes" id="UP000672039">
    <property type="component" value="Chromosome"/>
</dbReference>
<dbReference type="InterPro" id="IPR008503">
    <property type="entry name" value="Asp_endopeptidase"/>
</dbReference>
<dbReference type="PANTHER" id="PTHR38037:SF1">
    <property type="entry name" value="ATP-DEPENDENT ZINC PROTEASE DOMAIN-CONTAINING PROTEIN-RELATED"/>
    <property type="match status" value="1"/>
</dbReference>
<evidence type="ECO:0000313" key="2">
    <source>
        <dbReference type="EMBL" id="QTR48280.1"/>
    </source>
</evidence>
<feature type="domain" description="Retropepsin-like aspartic endopeptidase" evidence="1">
    <location>
        <begin position="6"/>
        <end position="138"/>
    </location>
</feature>